<feature type="transmembrane region" description="Helical" evidence="1">
    <location>
        <begin position="6"/>
        <end position="23"/>
    </location>
</feature>
<sequence length="73" mass="8221">MIVAPFLYGFGTLLFVAMPYLENEWKHASWTLPRLAVLALCILWPALIFAFVVAIAVEKENSNPGTIPRRMNS</sequence>
<keyword evidence="1" id="KW-0812">Transmembrane</keyword>
<reference evidence="2 3" key="1">
    <citation type="submission" date="2023-07" db="EMBL/GenBank/DDBJ databases">
        <title>Genomic Encyclopedia of Type Strains, Phase IV (KMG-IV): sequencing the most valuable type-strain genomes for metagenomic binning, comparative biology and taxonomic classification.</title>
        <authorList>
            <person name="Goeker M."/>
        </authorList>
    </citation>
    <scope>NUCLEOTIDE SEQUENCE [LARGE SCALE GENOMIC DNA]</scope>
    <source>
        <strain evidence="2 3">DSM 1112</strain>
    </source>
</reference>
<accession>A0ABU0C0Z8</accession>
<dbReference type="EMBL" id="JAUSVF010000003">
    <property type="protein sequence ID" value="MDQ0323556.1"/>
    <property type="molecule type" value="Genomic_DNA"/>
</dbReference>
<name>A0ABU0C0Z8_9HYPH</name>
<organism evidence="2 3">
    <name type="scientific">Pararhizobium capsulatum DSM 1112</name>
    <dbReference type="NCBI Taxonomy" id="1121113"/>
    <lineage>
        <taxon>Bacteria</taxon>
        <taxon>Pseudomonadati</taxon>
        <taxon>Pseudomonadota</taxon>
        <taxon>Alphaproteobacteria</taxon>
        <taxon>Hyphomicrobiales</taxon>
        <taxon>Rhizobiaceae</taxon>
        <taxon>Rhizobium/Agrobacterium group</taxon>
        <taxon>Pararhizobium</taxon>
    </lineage>
</organism>
<feature type="transmembrane region" description="Helical" evidence="1">
    <location>
        <begin position="35"/>
        <end position="57"/>
    </location>
</feature>
<keyword evidence="1" id="KW-0472">Membrane</keyword>
<dbReference type="Proteomes" id="UP001230207">
    <property type="component" value="Unassembled WGS sequence"/>
</dbReference>
<evidence type="ECO:0000256" key="1">
    <source>
        <dbReference type="SAM" id="Phobius"/>
    </source>
</evidence>
<gene>
    <name evidence="2" type="ORF">QO002_005762</name>
</gene>
<keyword evidence="1" id="KW-1133">Transmembrane helix</keyword>
<keyword evidence="3" id="KW-1185">Reference proteome</keyword>
<protein>
    <submittedName>
        <fullName evidence="2">Uncharacterized protein</fullName>
    </submittedName>
</protein>
<evidence type="ECO:0000313" key="2">
    <source>
        <dbReference type="EMBL" id="MDQ0323556.1"/>
    </source>
</evidence>
<proteinExistence type="predicted"/>
<comment type="caution">
    <text evidence="2">The sequence shown here is derived from an EMBL/GenBank/DDBJ whole genome shotgun (WGS) entry which is preliminary data.</text>
</comment>
<evidence type="ECO:0000313" key="3">
    <source>
        <dbReference type="Proteomes" id="UP001230207"/>
    </source>
</evidence>